<dbReference type="Pfam" id="PF00589">
    <property type="entry name" value="Phage_integrase"/>
    <property type="match status" value="1"/>
</dbReference>
<keyword evidence="2" id="KW-0229">DNA integration</keyword>
<evidence type="ECO:0000259" key="6">
    <source>
        <dbReference type="PROSITE" id="PS51898"/>
    </source>
</evidence>
<dbReference type="InterPro" id="IPR004107">
    <property type="entry name" value="Integrase_SAM-like_N"/>
</dbReference>
<dbReference type="PANTHER" id="PTHR30349">
    <property type="entry name" value="PHAGE INTEGRASE-RELATED"/>
    <property type="match status" value="1"/>
</dbReference>
<keyword evidence="1" id="KW-0159">Chromosome partition</keyword>
<feature type="domain" description="Core-binding (CB)" evidence="7">
    <location>
        <begin position="5"/>
        <end position="98"/>
    </location>
</feature>
<dbReference type="InterPro" id="IPR002104">
    <property type="entry name" value="Integrase_catalytic"/>
</dbReference>
<dbReference type="InterPro" id="IPR050090">
    <property type="entry name" value="Tyrosine_recombinase_XerCD"/>
</dbReference>
<protein>
    <submittedName>
        <fullName evidence="8">Tyrosine recombinase XerD</fullName>
    </submittedName>
</protein>
<dbReference type="GO" id="GO:0006310">
    <property type="term" value="P:DNA recombination"/>
    <property type="evidence" value="ECO:0007669"/>
    <property type="project" value="UniProtKB-KW"/>
</dbReference>
<gene>
    <name evidence="8" type="primary">xerD_5</name>
    <name evidence="8" type="ORF">THS5294_01961</name>
</gene>
<sequence length="332" mass="37683">MIATYPLPVYVQRFFTERLLTQMQASPNTIASYRDTFRLLLRYAEAQTRLPPTELHVAHIDADIIGRFLTFCEEERGNSARSRNTRLAAIRSFFKYVAGCEPQLLHHCQKVLAMPSKRHEKRVVDFLTRDEMEALLKAPDQTTWFGRRDRVLLLTMLQTGLRVSEVIGLRVGDVELGTGAHLRCVGKGRKERATPLRTDSRFALKAWLAQCRTEPSDPLFATIRGRPLSRDAVERIVRKHAATAASTSSTFRLKRVTPHVLRHTAAMQLLQSGVDRTIIALWLGHESIETTQVYIHADIELKEKAMALTKPVDQTGGRYRPGDELLAFLEAL</sequence>
<name>A0A0P1FKC3_9RHOB</name>
<accession>A0A0P1FKC3</accession>
<evidence type="ECO:0000256" key="5">
    <source>
        <dbReference type="PROSITE-ProRule" id="PRU01248"/>
    </source>
</evidence>
<dbReference type="SUPFAM" id="SSF47823">
    <property type="entry name" value="lambda integrase-like, N-terminal domain"/>
    <property type="match status" value="1"/>
</dbReference>
<dbReference type="SUPFAM" id="SSF56349">
    <property type="entry name" value="DNA breaking-rejoining enzymes"/>
    <property type="match status" value="1"/>
</dbReference>
<dbReference type="Pfam" id="PF02899">
    <property type="entry name" value="Phage_int_SAM_1"/>
    <property type="match status" value="1"/>
</dbReference>
<dbReference type="GO" id="GO:0007059">
    <property type="term" value="P:chromosome segregation"/>
    <property type="evidence" value="ECO:0007669"/>
    <property type="project" value="UniProtKB-KW"/>
</dbReference>
<dbReference type="InterPro" id="IPR011010">
    <property type="entry name" value="DNA_brk_join_enz"/>
</dbReference>
<dbReference type="Gene3D" id="1.10.443.10">
    <property type="entry name" value="Intergrase catalytic core"/>
    <property type="match status" value="1"/>
</dbReference>
<dbReference type="GO" id="GO:0003677">
    <property type="term" value="F:DNA binding"/>
    <property type="evidence" value="ECO:0007669"/>
    <property type="project" value="UniProtKB-UniRule"/>
</dbReference>
<keyword evidence="4" id="KW-0233">DNA recombination</keyword>
<dbReference type="AlphaFoldDB" id="A0A0P1FKC3"/>
<dbReference type="Gene3D" id="1.10.150.130">
    <property type="match status" value="1"/>
</dbReference>
<evidence type="ECO:0000256" key="3">
    <source>
        <dbReference type="ARBA" id="ARBA00023125"/>
    </source>
</evidence>
<dbReference type="PANTHER" id="PTHR30349:SF81">
    <property type="entry name" value="TYROSINE RECOMBINASE XERC"/>
    <property type="match status" value="1"/>
</dbReference>
<dbReference type="EMBL" id="CYRX01000028">
    <property type="protein sequence ID" value="CUH60665.1"/>
    <property type="molecule type" value="Genomic_DNA"/>
</dbReference>
<proteinExistence type="predicted"/>
<keyword evidence="3 5" id="KW-0238">DNA-binding</keyword>
<evidence type="ECO:0000256" key="2">
    <source>
        <dbReference type="ARBA" id="ARBA00022908"/>
    </source>
</evidence>
<dbReference type="InterPro" id="IPR010998">
    <property type="entry name" value="Integrase_recombinase_N"/>
</dbReference>
<dbReference type="PROSITE" id="PS51900">
    <property type="entry name" value="CB"/>
    <property type="match status" value="1"/>
</dbReference>
<dbReference type="PROSITE" id="PS51898">
    <property type="entry name" value="TYR_RECOMBINASE"/>
    <property type="match status" value="1"/>
</dbReference>
<dbReference type="GO" id="GO:0015074">
    <property type="term" value="P:DNA integration"/>
    <property type="evidence" value="ECO:0007669"/>
    <property type="project" value="UniProtKB-KW"/>
</dbReference>
<dbReference type="InterPro" id="IPR044068">
    <property type="entry name" value="CB"/>
</dbReference>
<reference evidence="8 9" key="1">
    <citation type="submission" date="2015-09" db="EMBL/GenBank/DDBJ databases">
        <authorList>
            <consortium name="Swine Surveillance"/>
        </authorList>
    </citation>
    <scope>NUCLEOTIDE SEQUENCE [LARGE SCALE GENOMIC DNA]</scope>
    <source>
        <strain evidence="8 9">CECT 5294</strain>
    </source>
</reference>
<evidence type="ECO:0000256" key="4">
    <source>
        <dbReference type="ARBA" id="ARBA00023172"/>
    </source>
</evidence>
<dbReference type="Proteomes" id="UP000051298">
    <property type="component" value="Unassembled WGS sequence"/>
</dbReference>
<evidence type="ECO:0000259" key="7">
    <source>
        <dbReference type="PROSITE" id="PS51900"/>
    </source>
</evidence>
<organism evidence="8 9">
    <name type="scientific">Thalassobacter stenotrophicus</name>
    <dbReference type="NCBI Taxonomy" id="266809"/>
    <lineage>
        <taxon>Bacteria</taxon>
        <taxon>Pseudomonadati</taxon>
        <taxon>Pseudomonadota</taxon>
        <taxon>Alphaproteobacteria</taxon>
        <taxon>Rhodobacterales</taxon>
        <taxon>Roseobacteraceae</taxon>
        <taxon>Thalassobacter</taxon>
    </lineage>
</organism>
<dbReference type="InterPro" id="IPR013762">
    <property type="entry name" value="Integrase-like_cat_sf"/>
</dbReference>
<feature type="domain" description="Tyr recombinase" evidence="6">
    <location>
        <begin position="122"/>
        <end position="307"/>
    </location>
</feature>
<evidence type="ECO:0000256" key="1">
    <source>
        <dbReference type="ARBA" id="ARBA00022829"/>
    </source>
</evidence>
<dbReference type="RefSeq" id="WP_102856250.1">
    <property type="nucleotide sequence ID" value="NZ_CYRX01000028.1"/>
</dbReference>
<evidence type="ECO:0000313" key="9">
    <source>
        <dbReference type="Proteomes" id="UP000051298"/>
    </source>
</evidence>
<evidence type="ECO:0000313" key="8">
    <source>
        <dbReference type="EMBL" id="CUH60665.1"/>
    </source>
</evidence>